<dbReference type="EMBL" id="CM056815">
    <property type="protein sequence ID" value="KAJ8631273.1"/>
    <property type="molecule type" value="Genomic_DNA"/>
</dbReference>
<protein>
    <submittedName>
        <fullName evidence="1">Uncharacterized protein</fullName>
    </submittedName>
</protein>
<gene>
    <name evidence="1" type="ORF">MRB53_024596</name>
</gene>
<name>A0ACC2LDV2_PERAE</name>
<proteinExistence type="predicted"/>
<keyword evidence="2" id="KW-1185">Reference proteome</keyword>
<comment type="caution">
    <text evidence="1">The sequence shown here is derived from an EMBL/GenBank/DDBJ whole genome shotgun (WGS) entry which is preliminary data.</text>
</comment>
<evidence type="ECO:0000313" key="2">
    <source>
        <dbReference type="Proteomes" id="UP001234297"/>
    </source>
</evidence>
<sequence length="684" mass="76015">MSSPCAACKLLRRRCAQDCIFAPYFPADEPQKFANVHKVFGASNVNKMLQELPMHQRSDAVSSMVYEANARVRDPVYGCVGAISSLQQQIDALQAQLAVAQAEVVHMRMHQAASFPSITGNYVEGGSPSSKLTTPHTRSLFAVDMVALFDSERIRISLLKIVHSMGCFSGCFRVKGKDRPPDNVGSNTVSSRSREPAVSRNRLSSLLLLEEESSQSRDEEHDALQPTSNTVKGDADDGELKEKAKFSTSLGTLFQSSAEIQNTSQKFKVLSHDGDDAYSKFHSRLHVTSGKKLNQVEQSDRVSISKNKFDEELGRLPMPKNSVSRQPTSCCSSIPEGQQQSMTSRVMFTRESAFEYVETEMGIPIRRNNYNASPAATPKLPVETMQCKKCVRFQCDTAHNADMDLVSLSSSTSKLESNNCNLHDSLSKDVGEGQLFGPKHSPYPTLVKLTDEMQSPGSVHPTKLENFAGGRNARIRSQYVYPVLNPVENSSQWNALKKEFDTHQVDHPGESFDQCRKACCESTKTPMKSFKDNADGIEQNRNSPMPVVESLSDWLKPVTSNDIKNRRTISNGKSYSGKSTDDDRPIVGSVAAHWNDDEPSHIPPKQWDGNGIPNSTTKYKEDQKVSWHATPFEERLEKALSDERLFPQRNPMTGKPIDFDESEESDTAASNFQTSHHQQSCVKV</sequence>
<reference evidence="1 2" key="1">
    <citation type="journal article" date="2022" name="Hortic Res">
        <title>A haplotype resolved chromosomal level avocado genome allows analysis of novel avocado genes.</title>
        <authorList>
            <person name="Nath O."/>
            <person name="Fletcher S.J."/>
            <person name="Hayward A."/>
            <person name="Shaw L.M."/>
            <person name="Masouleh A.K."/>
            <person name="Furtado A."/>
            <person name="Henry R.J."/>
            <person name="Mitter N."/>
        </authorList>
    </citation>
    <scope>NUCLEOTIDE SEQUENCE [LARGE SCALE GENOMIC DNA]</scope>
    <source>
        <strain evidence="2">cv. Hass</strain>
    </source>
</reference>
<evidence type="ECO:0000313" key="1">
    <source>
        <dbReference type="EMBL" id="KAJ8631273.1"/>
    </source>
</evidence>
<accession>A0ACC2LDV2</accession>
<organism evidence="1 2">
    <name type="scientific">Persea americana</name>
    <name type="common">Avocado</name>
    <dbReference type="NCBI Taxonomy" id="3435"/>
    <lineage>
        <taxon>Eukaryota</taxon>
        <taxon>Viridiplantae</taxon>
        <taxon>Streptophyta</taxon>
        <taxon>Embryophyta</taxon>
        <taxon>Tracheophyta</taxon>
        <taxon>Spermatophyta</taxon>
        <taxon>Magnoliopsida</taxon>
        <taxon>Magnoliidae</taxon>
        <taxon>Laurales</taxon>
        <taxon>Lauraceae</taxon>
        <taxon>Persea</taxon>
    </lineage>
</organism>
<dbReference type="Proteomes" id="UP001234297">
    <property type="component" value="Chromosome 7"/>
</dbReference>